<evidence type="ECO:0000313" key="3">
    <source>
        <dbReference type="Proteomes" id="UP000193834"/>
    </source>
</evidence>
<dbReference type="Proteomes" id="UP000193834">
    <property type="component" value="Unassembled WGS sequence"/>
</dbReference>
<dbReference type="InterPro" id="IPR014719">
    <property type="entry name" value="Ribosomal_bL12_C/ClpS-like"/>
</dbReference>
<gene>
    <name evidence="2" type="ORF">SAMN06295960_2470</name>
</gene>
<proteinExistence type="predicted"/>
<dbReference type="STRING" id="1852522.SAMN06295960_2470"/>
<dbReference type="SUPFAM" id="SSF54736">
    <property type="entry name" value="ClpS-like"/>
    <property type="match status" value="1"/>
</dbReference>
<evidence type="ECO:0000259" key="1">
    <source>
        <dbReference type="Pfam" id="PF09346"/>
    </source>
</evidence>
<reference evidence="2 3" key="1">
    <citation type="submission" date="2017-04" db="EMBL/GenBank/DDBJ databases">
        <authorList>
            <person name="Afonso C.L."/>
            <person name="Miller P.J."/>
            <person name="Scott M.A."/>
            <person name="Spackman E."/>
            <person name="Goraichik I."/>
            <person name="Dimitrov K.M."/>
            <person name="Suarez D.L."/>
            <person name="Swayne D.E."/>
        </authorList>
    </citation>
    <scope>NUCLEOTIDE SEQUENCE [LARGE SCALE GENOMIC DNA]</scope>
    <source>
        <strain evidence="2 3">11</strain>
    </source>
</reference>
<protein>
    <recommendedName>
        <fullName evidence="1">Knr4/Smi1-like domain-containing protein</fullName>
    </recommendedName>
</protein>
<dbReference type="AlphaFoldDB" id="A0A1X7KM09"/>
<dbReference type="Pfam" id="PF09346">
    <property type="entry name" value="SMI1_KNR4"/>
    <property type="match status" value="1"/>
</dbReference>
<organism evidence="2 3">
    <name type="scientific">Paenibacillus aquistagni</name>
    <dbReference type="NCBI Taxonomy" id="1852522"/>
    <lineage>
        <taxon>Bacteria</taxon>
        <taxon>Bacillati</taxon>
        <taxon>Bacillota</taxon>
        <taxon>Bacilli</taxon>
        <taxon>Bacillales</taxon>
        <taxon>Paenibacillaceae</taxon>
        <taxon>Paenibacillus</taxon>
    </lineage>
</organism>
<dbReference type="InterPro" id="IPR037883">
    <property type="entry name" value="Knr4/Smi1-like_sf"/>
</dbReference>
<dbReference type="Gene3D" id="3.40.1580.10">
    <property type="entry name" value="SMI1/KNR4-like"/>
    <property type="match status" value="1"/>
</dbReference>
<keyword evidence="3" id="KW-1185">Reference proteome</keyword>
<accession>A0A1X7KM09</accession>
<feature type="domain" description="Knr4/Smi1-like" evidence="1">
    <location>
        <begin position="41"/>
        <end position="156"/>
    </location>
</feature>
<evidence type="ECO:0000313" key="2">
    <source>
        <dbReference type="EMBL" id="SMG42187.1"/>
    </source>
</evidence>
<dbReference type="EMBL" id="FXAZ01000003">
    <property type="protein sequence ID" value="SMG42187.1"/>
    <property type="molecule type" value="Genomic_DNA"/>
</dbReference>
<name>A0A1X7KM09_9BACL</name>
<dbReference type="InterPro" id="IPR018958">
    <property type="entry name" value="Knr4/Smi1-like_dom"/>
</dbReference>
<dbReference type="SUPFAM" id="SSF160631">
    <property type="entry name" value="SMI1/KNR4-like"/>
    <property type="match status" value="1"/>
</dbReference>
<dbReference type="RefSeq" id="WP_244903384.1">
    <property type="nucleotide sequence ID" value="NZ_FXAZ01000003.1"/>
</dbReference>
<sequence length="246" mass="28260">MRHVKEIGTIIEQMQAAVAAMCEQNPDFYAKYPMSLTTEADNDDIRLVTEQWQLPDDYLYFLQHYVPDKVSWNTDQYISLNLYGARELPQGQWGYNYNPVTQEDILDWPSSYLVIASDEGDPYCMDLSRGDTVIYTAEHGTGRWDFDIAYDDLASFLQSALLPSGLEEWELEEDVQQVNYCQLMLTGEGQDKLKTIMFIKKTFSCDYAQARAYLDQLPLLVYKGVEQRAAGIEAQLKSIGADYKRS</sequence>